<gene>
    <name evidence="1" type="ORF">METZ01_LOCUS471786</name>
</gene>
<dbReference type="GO" id="GO:0006281">
    <property type="term" value="P:DNA repair"/>
    <property type="evidence" value="ECO:0007669"/>
    <property type="project" value="TreeGrafter"/>
</dbReference>
<dbReference type="Pfam" id="PF13419">
    <property type="entry name" value="HAD_2"/>
    <property type="match status" value="1"/>
</dbReference>
<evidence type="ECO:0000313" key="1">
    <source>
        <dbReference type="EMBL" id="SVE18932.1"/>
    </source>
</evidence>
<feature type="non-terminal residue" evidence="1">
    <location>
        <position position="174"/>
    </location>
</feature>
<sequence length="174" mass="20006">MDKVKLVVFDLDGTLVDTMGGFATHAATLMERHYGLLHETGYSQYMKTSGLPFKQQLEVLFPRNHKNAYVAHQFEEWKVENLDDASFRPEDEGIFDGLRDLGLQIAISSNNLQQNVDHVARQFPSQIDTVLGFRDDKFHKGEPHFQWLETHHNVDRSEMIFVGDSLNDCRIALD</sequence>
<dbReference type="InterPro" id="IPR041492">
    <property type="entry name" value="HAD_2"/>
</dbReference>
<dbReference type="PANTHER" id="PTHR43434:SF1">
    <property type="entry name" value="PHOSPHOGLYCOLATE PHOSPHATASE"/>
    <property type="match status" value="1"/>
</dbReference>
<organism evidence="1">
    <name type="scientific">marine metagenome</name>
    <dbReference type="NCBI Taxonomy" id="408172"/>
    <lineage>
        <taxon>unclassified sequences</taxon>
        <taxon>metagenomes</taxon>
        <taxon>ecological metagenomes</taxon>
    </lineage>
</organism>
<dbReference type="EMBL" id="UINC01200168">
    <property type="protein sequence ID" value="SVE18932.1"/>
    <property type="molecule type" value="Genomic_DNA"/>
</dbReference>
<name>A0A383BG78_9ZZZZ</name>
<dbReference type="GO" id="GO:0008967">
    <property type="term" value="F:phosphoglycolate phosphatase activity"/>
    <property type="evidence" value="ECO:0007669"/>
    <property type="project" value="TreeGrafter"/>
</dbReference>
<dbReference type="Gene3D" id="3.40.50.1000">
    <property type="entry name" value="HAD superfamily/HAD-like"/>
    <property type="match status" value="1"/>
</dbReference>
<dbReference type="Gene3D" id="1.10.150.240">
    <property type="entry name" value="Putative phosphatase, domain 2"/>
    <property type="match status" value="1"/>
</dbReference>
<dbReference type="InterPro" id="IPR050155">
    <property type="entry name" value="HAD-like_hydrolase_sf"/>
</dbReference>
<dbReference type="InterPro" id="IPR023198">
    <property type="entry name" value="PGP-like_dom2"/>
</dbReference>
<protein>
    <submittedName>
        <fullName evidence="1">Uncharacterized protein</fullName>
    </submittedName>
</protein>
<dbReference type="InterPro" id="IPR006439">
    <property type="entry name" value="HAD-SF_hydro_IA"/>
</dbReference>
<proteinExistence type="predicted"/>
<accession>A0A383BG78</accession>
<dbReference type="SUPFAM" id="SSF56784">
    <property type="entry name" value="HAD-like"/>
    <property type="match status" value="1"/>
</dbReference>
<dbReference type="PANTHER" id="PTHR43434">
    <property type="entry name" value="PHOSPHOGLYCOLATE PHOSPHATASE"/>
    <property type="match status" value="1"/>
</dbReference>
<dbReference type="InterPro" id="IPR023214">
    <property type="entry name" value="HAD_sf"/>
</dbReference>
<dbReference type="PRINTS" id="PR00413">
    <property type="entry name" value="HADHALOGNASE"/>
</dbReference>
<reference evidence="1" key="1">
    <citation type="submission" date="2018-05" db="EMBL/GenBank/DDBJ databases">
        <authorList>
            <person name="Lanie J.A."/>
            <person name="Ng W.-L."/>
            <person name="Kazmierczak K.M."/>
            <person name="Andrzejewski T.M."/>
            <person name="Davidsen T.M."/>
            <person name="Wayne K.J."/>
            <person name="Tettelin H."/>
            <person name="Glass J.I."/>
            <person name="Rusch D."/>
            <person name="Podicherti R."/>
            <person name="Tsui H.-C.T."/>
            <person name="Winkler M.E."/>
        </authorList>
    </citation>
    <scope>NUCLEOTIDE SEQUENCE</scope>
</reference>
<dbReference type="AlphaFoldDB" id="A0A383BG78"/>
<dbReference type="InterPro" id="IPR036412">
    <property type="entry name" value="HAD-like_sf"/>
</dbReference>